<accession>X0PFW0</accession>
<evidence type="ECO:0000256" key="4">
    <source>
        <dbReference type="ARBA" id="ARBA00022475"/>
    </source>
</evidence>
<dbReference type="PANTHER" id="PTHR43553">
    <property type="entry name" value="HEAVY METAL TRANSPORTER"/>
    <property type="match status" value="1"/>
</dbReference>
<dbReference type="AlphaFoldDB" id="X0PFW0"/>
<dbReference type="InterPro" id="IPR003593">
    <property type="entry name" value="AAA+_ATPase"/>
</dbReference>
<dbReference type="InterPro" id="IPR050095">
    <property type="entry name" value="ECF_ABC_transporter_ATP-bd"/>
</dbReference>
<dbReference type="InterPro" id="IPR027417">
    <property type="entry name" value="P-loop_NTPase"/>
</dbReference>
<protein>
    <submittedName>
        <fullName evidence="10">ABC transporter family protein</fullName>
    </submittedName>
</protein>
<keyword evidence="4" id="KW-1003">Cell membrane</keyword>
<keyword evidence="3" id="KW-0813">Transport</keyword>
<evidence type="ECO:0000313" key="11">
    <source>
        <dbReference type="Proteomes" id="UP000051236"/>
    </source>
</evidence>
<evidence type="ECO:0000256" key="6">
    <source>
        <dbReference type="ARBA" id="ARBA00022840"/>
    </source>
</evidence>
<dbReference type="PROSITE" id="PS50893">
    <property type="entry name" value="ABC_TRANSPORTER_2"/>
    <property type="match status" value="1"/>
</dbReference>
<name>X0PFW0_9LACO</name>
<dbReference type="SUPFAM" id="SSF52540">
    <property type="entry name" value="P-loop containing nucleoside triphosphate hydrolases"/>
    <property type="match status" value="1"/>
</dbReference>
<dbReference type="GO" id="GO:0016887">
    <property type="term" value="F:ATP hydrolysis activity"/>
    <property type="evidence" value="ECO:0007669"/>
    <property type="project" value="InterPro"/>
</dbReference>
<dbReference type="GO" id="GO:0005524">
    <property type="term" value="F:ATP binding"/>
    <property type="evidence" value="ECO:0007669"/>
    <property type="project" value="UniProtKB-KW"/>
</dbReference>
<dbReference type="SMART" id="SM00382">
    <property type="entry name" value="AAA"/>
    <property type="match status" value="1"/>
</dbReference>
<dbReference type="PROSITE" id="PS00211">
    <property type="entry name" value="ABC_TRANSPORTER_1"/>
    <property type="match status" value="1"/>
</dbReference>
<dbReference type="GO" id="GO:0042626">
    <property type="term" value="F:ATPase-coupled transmembrane transporter activity"/>
    <property type="evidence" value="ECO:0007669"/>
    <property type="project" value="TreeGrafter"/>
</dbReference>
<reference evidence="10 11" key="1">
    <citation type="journal article" date="2015" name="Genome Announc.">
        <title>Expanding the biotechnology potential of lactobacilli through comparative genomics of 213 strains and associated genera.</title>
        <authorList>
            <person name="Sun Z."/>
            <person name="Harris H.M."/>
            <person name="McCann A."/>
            <person name="Guo C."/>
            <person name="Argimon S."/>
            <person name="Zhang W."/>
            <person name="Yang X."/>
            <person name="Jeffery I.B."/>
            <person name="Cooney J.C."/>
            <person name="Kagawa T.F."/>
            <person name="Liu W."/>
            <person name="Song Y."/>
            <person name="Salvetti E."/>
            <person name="Wrobel A."/>
            <person name="Rasinkangas P."/>
            <person name="Parkhill J."/>
            <person name="Rea M.C."/>
            <person name="O'Sullivan O."/>
            <person name="Ritari J."/>
            <person name="Douillard F.P."/>
            <person name="Paul Ross R."/>
            <person name="Yang R."/>
            <person name="Briner A.E."/>
            <person name="Felis G.E."/>
            <person name="de Vos W.M."/>
            <person name="Barrangou R."/>
            <person name="Klaenhammer T.R."/>
            <person name="Caufield P.W."/>
            <person name="Cui Y."/>
            <person name="Zhang H."/>
            <person name="O'Toole P.W."/>
        </authorList>
    </citation>
    <scope>NUCLEOTIDE SEQUENCE [LARGE SCALE GENOMIC DNA]</scope>
    <source>
        <strain evidence="10 11">DSM 18527</strain>
    </source>
</reference>
<evidence type="ECO:0000256" key="5">
    <source>
        <dbReference type="ARBA" id="ARBA00022741"/>
    </source>
</evidence>
<comment type="similarity">
    <text evidence="2">Belongs to the ABC transporter superfamily.</text>
</comment>
<evidence type="ECO:0000259" key="9">
    <source>
        <dbReference type="PROSITE" id="PS50893"/>
    </source>
</evidence>
<dbReference type="eggNOG" id="COG1122">
    <property type="taxonomic scope" value="Bacteria"/>
</dbReference>
<evidence type="ECO:0000256" key="7">
    <source>
        <dbReference type="ARBA" id="ARBA00022967"/>
    </source>
</evidence>
<dbReference type="EMBL" id="AZGA01000087">
    <property type="protein sequence ID" value="KRM30916.1"/>
    <property type="molecule type" value="Genomic_DNA"/>
</dbReference>
<keyword evidence="6" id="KW-0067">ATP-binding</keyword>
<dbReference type="InterPro" id="IPR015856">
    <property type="entry name" value="ABC_transpr_CbiO/EcfA_su"/>
</dbReference>
<gene>
    <name evidence="10" type="ORF">FC83_GL001477</name>
</gene>
<dbReference type="Pfam" id="PF00005">
    <property type="entry name" value="ABC_tran"/>
    <property type="match status" value="1"/>
</dbReference>
<sequence length="237" mass="25912">MFKLKNISFTYDATQAPSLADINLTITPGDFVALMGPNGSGKSTLFKILTGLLKPQTGTYYFEDKVVNSTDRCQNHLHQRIGFVFQNSDVQLFNDTVFEELAFGPKQQGLVSDAVNQRVTDILTLLGIEALAQRVPYQLSGGEQKLVALGSVLTMNPAVIILDEPYNGLSMAYQTKLTQLLQSLNAAGKTILVASHNFQQIAELANRVVVFNAQHQLVLDTALSALTAPQEADLRQL</sequence>
<evidence type="ECO:0000256" key="1">
    <source>
        <dbReference type="ARBA" id="ARBA00004202"/>
    </source>
</evidence>
<keyword evidence="11" id="KW-1185">Reference proteome</keyword>
<keyword evidence="7" id="KW-1278">Translocase</keyword>
<organism evidence="10 11">
    <name type="scientific">Agrilactobacillus composti DSM 18527 = JCM 14202</name>
    <dbReference type="NCBI Taxonomy" id="1423734"/>
    <lineage>
        <taxon>Bacteria</taxon>
        <taxon>Bacillati</taxon>
        <taxon>Bacillota</taxon>
        <taxon>Bacilli</taxon>
        <taxon>Lactobacillales</taxon>
        <taxon>Lactobacillaceae</taxon>
        <taxon>Agrilactobacillus</taxon>
    </lineage>
</organism>
<dbReference type="OrthoDB" id="501320at2"/>
<comment type="caution">
    <text evidence="10">The sequence shown here is derived from an EMBL/GenBank/DDBJ whole genome shotgun (WGS) entry which is preliminary data.</text>
</comment>
<dbReference type="Gene3D" id="3.40.50.300">
    <property type="entry name" value="P-loop containing nucleotide triphosphate hydrolases"/>
    <property type="match status" value="1"/>
</dbReference>
<proteinExistence type="inferred from homology"/>
<feature type="domain" description="ABC transporter" evidence="9">
    <location>
        <begin position="2"/>
        <end position="237"/>
    </location>
</feature>
<keyword evidence="8" id="KW-0472">Membrane</keyword>
<keyword evidence="5" id="KW-0547">Nucleotide-binding</keyword>
<dbReference type="InterPro" id="IPR017871">
    <property type="entry name" value="ABC_transporter-like_CS"/>
</dbReference>
<dbReference type="RefSeq" id="WP_035454343.1">
    <property type="nucleotide sequence ID" value="NZ_AZGA01000087.1"/>
</dbReference>
<comment type="subcellular location">
    <subcellularLocation>
        <location evidence="1">Cell membrane</location>
        <topology evidence="1">Peripheral membrane protein</topology>
    </subcellularLocation>
</comment>
<evidence type="ECO:0000313" key="10">
    <source>
        <dbReference type="EMBL" id="KRM30916.1"/>
    </source>
</evidence>
<dbReference type="STRING" id="1423734.FC83_GL001477"/>
<dbReference type="InterPro" id="IPR003439">
    <property type="entry name" value="ABC_transporter-like_ATP-bd"/>
</dbReference>
<dbReference type="GO" id="GO:0043190">
    <property type="term" value="C:ATP-binding cassette (ABC) transporter complex"/>
    <property type="evidence" value="ECO:0007669"/>
    <property type="project" value="TreeGrafter"/>
</dbReference>
<dbReference type="Proteomes" id="UP000051236">
    <property type="component" value="Unassembled WGS sequence"/>
</dbReference>
<dbReference type="PATRIC" id="fig|1423734.3.peg.1495"/>
<evidence type="ECO:0000256" key="2">
    <source>
        <dbReference type="ARBA" id="ARBA00005417"/>
    </source>
</evidence>
<evidence type="ECO:0000256" key="8">
    <source>
        <dbReference type="ARBA" id="ARBA00023136"/>
    </source>
</evidence>
<dbReference type="CDD" id="cd03225">
    <property type="entry name" value="ABC_cobalt_CbiO_domain1"/>
    <property type="match status" value="1"/>
</dbReference>
<evidence type="ECO:0000256" key="3">
    <source>
        <dbReference type="ARBA" id="ARBA00022448"/>
    </source>
</evidence>